<evidence type="ECO:0008006" key="14">
    <source>
        <dbReference type="Google" id="ProtNLM"/>
    </source>
</evidence>
<evidence type="ECO:0000256" key="4">
    <source>
        <dbReference type="ARBA" id="ARBA00022737"/>
    </source>
</evidence>
<evidence type="ECO:0000256" key="2">
    <source>
        <dbReference type="ARBA" id="ARBA00022525"/>
    </source>
</evidence>
<dbReference type="InterPro" id="IPR019931">
    <property type="entry name" value="LPXTG_anchor"/>
</dbReference>
<dbReference type="AlphaFoldDB" id="A0A200IZV0"/>
<feature type="region of interest" description="Disordered" evidence="6">
    <location>
        <begin position="337"/>
        <end position="374"/>
    </location>
</feature>
<gene>
    <name evidence="12" type="ORF">A5889_002109</name>
    <name evidence="11" type="ORF">A5889_002794</name>
</gene>
<evidence type="ECO:0000256" key="8">
    <source>
        <dbReference type="SAM" id="SignalP"/>
    </source>
</evidence>
<evidence type="ECO:0000313" key="12">
    <source>
        <dbReference type="EMBL" id="WYJ94596.1"/>
    </source>
</evidence>
<keyword evidence="7" id="KW-1133">Transmembrane helix</keyword>
<keyword evidence="7" id="KW-0472">Membrane</keyword>
<evidence type="ECO:0000256" key="7">
    <source>
        <dbReference type="SAM" id="Phobius"/>
    </source>
</evidence>
<dbReference type="Gene3D" id="3.10.20.320">
    <property type="entry name" value="Putative peptidoglycan bound protein (lpxtg motif)"/>
    <property type="match status" value="2"/>
</dbReference>
<feature type="compositionally biased region" description="Polar residues" evidence="6">
    <location>
        <begin position="337"/>
        <end position="346"/>
    </location>
</feature>
<proteinExistence type="predicted"/>
<keyword evidence="1" id="KW-0134">Cell wall</keyword>
<evidence type="ECO:0000259" key="9">
    <source>
        <dbReference type="Pfam" id="PF00746"/>
    </source>
</evidence>
<keyword evidence="5" id="KW-0572">Peptidoglycan-anchor</keyword>
<sequence length="433" mass="46658">MKKKNCITKLLLALLLTPVLLNAHFVFAEEGTDTQQDQSAIDETLMADEEKIPETPVNTTEENILETTPSGSAEQLLEPEAILSDSENTFTENSAADETNTEVTVIISLEDQRSGTTQNISFSGSVNTTQVFSLPVTVAADDIVTSSSDMAVPIIDASGQFSVQVTFPASATGIHSLSIVISKPVTITFGSVNIKHLDDFGNLLTQFDLFVAGFVGDSYNTMPITVPGYFLTATPENATGTITAAPQTVIYQYDRVQTTVNIVCVDENGTTLGTPVSQPGKFNDSFTIDAPAIAGYEFLGFSLSATQTTATSIEGIYGLEDQYFTATYRKITSTTDPSEGITTTVPGTLPEVKTTQTSSRKKDNASSPSVIQVTTNKQMNTLLPPLIQKKSYTQAQLPKTGERKMSNSLTVIGFGLLGVFYFTKKKRENEFTI</sequence>
<organism evidence="11">
    <name type="scientific">Candidatus Enterococcus dunnyi</name>
    <dbReference type="NCBI Taxonomy" id="1834192"/>
    <lineage>
        <taxon>Bacteria</taxon>
        <taxon>Bacillati</taxon>
        <taxon>Bacillota</taxon>
        <taxon>Bacilli</taxon>
        <taxon>Lactobacillales</taxon>
        <taxon>Enterococcaceae</taxon>
        <taxon>Enterococcus</taxon>
    </lineage>
</organism>
<dbReference type="InterPro" id="IPR009459">
    <property type="entry name" value="MucBP_dom"/>
</dbReference>
<evidence type="ECO:0000256" key="1">
    <source>
        <dbReference type="ARBA" id="ARBA00022512"/>
    </source>
</evidence>
<feature type="signal peptide" evidence="8">
    <location>
        <begin position="1"/>
        <end position="28"/>
    </location>
</feature>
<evidence type="ECO:0000256" key="6">
    <source>
        <dbReference type="SAM" id="MobiDB-lite"/>
    </source>
</evidence>
<feature type="chain" id="PRO_5012306856" description="Gram-positive cocci surface proteins LPxTG domain-containing protein" evidence="8">
    <location>
        <begin position="29"/>
        <end position="433"/>
    </location>
</feature>
<protein>
    <recommendedName>
        <fullName evidence="14">Gram-positive cocci surface proteins LPxTG domain-containing protein</fullName>
    </recommendedName>
</protein>
<keyword evidence="2" id="KW-0964">Secreted</keyword>
<evidence type="ECO:0000313" key="11">
    <source>
        <dbReference type="EMBL" id="OUZ30506.1"/>
    </source>
</evidence>
<dbReference type="Pfam" id="PF00746">
    <property type="entry name" value="Gram_pos_anchor"/>
    <property type="match status" value="1"/>
</dbReference>
<evidence type="ECO:0000259" key="10">
    <source>
        <dbReference type="Pfam" id="PF06458"/>
    </source>
</evidence>
<feature type="domain" description="MucBP" evidence="10">
    <location>
        <begin position="259"/>
        <end position="328"/>
    </location>
</feature>
<dbReference type="NCBIfam" id="TIGR01167">
    <property type="entry name" value="LPXTG_anchor"/>
    <property type="match status" value="1"/>
</dbReference>
<feature type="transmembrane region" description="Helical" evidence="7">
    <location>
        <begin position="405"/>
        <end position="423"/>
    </location>
</feature>
<name>A0A200IZV0_9ENTE</name>
<dbReference type="EMBL" id="CP147246">
    <property type="protein sequence ID" value="WYJ94596.1"/>
    <property type="molecule type" value="Genomic_DNA"/>
</dbReference>
<dbReference type="OrthoDB" id="2184730at2"/>
<reference evidence="12" key="2">
    <citation type="submission" date="2017-05" db="EMBL/GenBank/DDBJ databases">
        <authorList>
            <consortium name="The Broad Institute Genomics Platform"/>
            <consortium name="The Broad Institute Genomic Center for Infectious Diseases"/>
            <person name="Earl A."/>
            <person name="Manson A."/>
            <person name="Schwartman J."/>
            <person name="Gilmore M."/>
            <person name="Abouelleil A."/>
            <person name="Cao P."/>
            <person name="Chapman S."/>
            <person name="Cusick C."/>
            <person name="Shea T."/>
            <person name="Young S."/>
            <person name="Neafsey D."/>
            <person name="Nusbaum C."/>
            <person name="Birren B."/>
        </authorList>
    </citation>
    <scope>NUCLEOTIDE SEQUENCE</scope>
    <source>
        <strain evidence="12">9D6_DIV0238</strain>
    </source>
</reference>
<keyword evidence="7" id="KW-0812">Transmembrane</keyword>
<feature type="domain" description="Gram-positive cocci surface proteins LPxTG" evidence="9">
    <location>
        <begin position="390"/>
        <end position="430"/>
    </location>
</feature>
<feature type="domain" description="MucBP" evidence="10">
    <location>
        <begin position="192"/>
        <end position="253"/>
    </location>
</feature>
<reference evidence="12" key="3">
    <citation type="submission" date="2024-03" db="EMBL/GenBank/DDBJ databases">
        <title>The Genome Sequence of Enterococcus sp. DIV0238c.</title>
        <authorList>
            <consortium name="The Broad Institute Genomics Platform"/>
            <consortium name="The Broad Institute Microbial Omics Core"/>
            <consortium name="The Broad Institute Genomic Center for Infectious Diseases"/>
            <person name="Earl A."/>
            <person name="Manson A."/>
            <person name="Gilmore M."/>
            <person name="Schwartman J."/>
            <person name="Shea T."/>
            <person name="Abouelleil A."/>
            <person name="Cao P."/>
            <person name="Chapman S."/>
            <person name="Cusick C."/>
            <person name="Young S."/>
            <person name="Neafsey D."/>
            <person name="Nusbaum C."/>
            <person name="Birren B."/>
        </authorList>
    </citation>
    <scope>NUCLEOTIDE SEQUENCE</scope>
    <source>
        <strain evidence="12">9D6_DIV0238</strain>
    </source>
</reference>
<reference evidence="11" key="1">
    <citation type="submission" date="2017-05" db="EMBL/GenBank/DDBJ databases">
        <title>The Genome Sequence of Enterococcus sp. 9D6_DIV0238.</title>
        <authorList>
            <consortium name="The Broad Institute Genomics Platform"/>
            <consortium name="The Broad Institute Genomic Center for Infectious Diseases"/>
            <person name="Earl A."/>
            <person name="Manson A."/>
            <person name="Schwartman J."/>
            <person name="Gilmore M."/>
            <person name="Abouelleil A."/>
            <person name="Cao P."/>
            <person name="Chapman S."/>
            <person name="Cusick C."/>
            <person name="Shea T."/>
            <person name="Young S."/>
            <person name="Neafsey D."/>
            <person name="Nusbaum C."/>
            <person name="Birren B."/>
        </authorList>
    </citation>
    <scope>NUCLEOTIDE SEQUENCE [LARGE SCALE GENOMIC DNA]</scope>
    <source>
        <strain evidence="11">9D6_DIV0238</strain>
    </source>
</reference>
<dbReference type="Pfam" id="PF06458">
    <property type="entry name" value="MucBP"/>
    <property type="match status" value="2"/>
</dbReference>
<evidence type="ECO:0000313" key="13">
    <source>
        <dbReference type="Proteomes" id="UP000196151"/>
    </source>
</evidence>
<keyword evidence="13" id="KW-1185">Reference proteome</keyword>
<keyword evidence="3 8" id="KW-0732">Signal</keyword>
<evidence type="ECO:0000256" key="3">
    <source>
        <dbReference type="ARBA" id="ARBA00022729"/>
    </source>
</evidence>
<dbReference type="Proteomes" id="UP000196151">
    <property type="component" value="Chromosome"/>
</dbReference>
<dbReference type="EMBL" id="NIBQ01000003">
    <property type="protein sequence ID" value="OUZ30506.1"/>
    <property type="molecule type" value="Genomic_DNA"/>
</dbReference>
<feature type="compositionally biased region" description="Polar residues" evidence="6">
    <location>
        <begin position="365"/>
        <end position="374"/>
    </location>
</feature>
<dbReference type="RefSeq" id="WP_087641857.1">
    <property type="nucleotide sequence ID" value="NZ_CP147246.1"/>
</dbReference>
<evidence type="ECO:0000256" key="5">
    <source>
        <dbReference type="ARBA" id="ARBA00023088"/>
    </source>
</evidence>
<accession>A0A200IZV0</accession>
<keyword evidence="4" id="KW-0677">Repeat</keyword>